<evidence type="ECO:0000313" key="2">
    <source>
        <dbReference type="EMBL" id="GGK68899.1"/>
    </source>
</evidence>
<proteinExistence type="predicted"/>
<accession>A0A917VEX6</accession>
<gene>
    <name evidence="2" type="ORF">GCM10011591_46260</name>
</gene>
<dbReference type="Proteomes" id="UP000612956">
    <property type="component" value="Unassembled WGS sequence"/>
</dbReference>
<dbReference type="EMBL" id="BMMW01000007">
    <property type="protein sequence ID" value="GGK68899.1"/>
    <property type="molecule type" value="Genomic_DNA"/>
</dbReference>
<evidence type="ECO:0000313" key="3">
    <source>
        <dbReference type="Proteomes" id="UP000612956"/>
    </source>
</evidence>
<sequence length="179" mass="20562">MNEMTIYVEKVRSYWRTYLPQATAQLSDPEAHFRDLAGQISERVDQIAAKLSANQPTLPDDYLARVGTLNTMRLQAEETALDELLFSTPPEPEADEDPEPSSRERDLLTMQQEEAAVERRLEMEPGSPEAIEWDRRWPHLVEEVTWMLGDHDDLTTSQKRAQLAEIMLRQDAARAALQQ</sequence>
<reference evidence="2" key="1">
    <citation type="journal article" date="2014" name="Int. J. Syst. Evol. Microbiol.">
        <title>Complete genome sequence of Corynebacterium casei LMG S-19264T (=DSM 44701T), isolated from a smear-ripened cheese.</title>
        <authorList>
            <consortium name="US DOE Joint Genome Institute (JGI-PGF)"/>
            <person name="Walter F."/>
            <person name="Albersmeier A."/>
            <person name="Kalinowski J."/>
            <person name="Ruckert C."/>
        </authorList>
    </citation>
    <scope>NUCLEOTIDE SEQUENCE</scope>
    <source>
        <strain evidence="2">CGMCC 4.7278</strain>
    </source>
</reference>
<name>A0A917VEX6_9NOCA</name>
<feature type="region of interest" description="Disordered" evidence="1">
    <location>
        <begin position="86"/>
        <end position="106"/>
    </location>
</feature>
<keyword evidence="3" id="KW-1185">Reference proteome</keyword>
<dbReference type="AlphaFoldDB" id="A0A917VEX6"/>
<evidence type="ECO:0000256" key="1">
    <source>
        <dbReference type="SAM" id="MobiDB-lite"/>
    </source>
</evidence>
<protein>
    <recommendedName>
        <fullName evidence="4">TnpV protein</fullName>
    </recommendedName>
</protein>
<reference evidence="2" key="2">
    <citation type="submission" date="2020-09" db="EMBL/GenBank/DDBJ databases">
        <authorList>
            <person name="Sun Q."/>
            <person name="Zhou Y."/>
        </authorList>
    </citation>
    <scope>NUCLEOTIDE SEQUENCE</scope>
    <source>
        <strain evidence="2">CGMCC 4.7278</strain>
    </source>
</reference>
<evidence type="ECO:0008006" key="4">
    <source>
        <dbReference type="Google" id="ProtNLM"/>
    </source>
</evidence>
<comment type="caution">
    <text evidence="2">The sequence shown here is derived from an EMBL/GenBank/DDBJ whole genome shotgun (WGS) entry which is preliminary data.</text>
</comment>
<organism evidence="2 3">
    <name type="scientific">Nocardia camponoti</name>
    <dbReference type="NCBI Taxonomy" id="1616106"/>
    <lineage>
        <taxon>Bacteria</taxon>
        <taxon>Bacillati</taxon>
        <taxon>Actinomycetota</taxon>
        <taxon>Actinomycetes</taxon>
        <taxon>Mycobacteriales</taxon>
        <taxon>Nocardiaceae</taxon>
        <taxon>Nocardia</taxon>
    </lineage>
</organism>